<dbReference type="SUPFAM" id="SSF57850">
    <property type="entry name" value="RING/U-box"/>
    <property type="match status" value="1"/>
</dbReference>
<dbReference type="EMBL" id="OZ075113">
    <property type="protein sequence ID" value="CAL5021412.1"/>
    <property type="molecule type" value="Genomic_DNA"/>
</dbReference>
<comment type="similarity">
    <text evidence="6">Belongs to the RING-type zinc finger family. ATL subfamily.</text>
</comment>
<reference evidence="10 11" key="2">
    <citation type="submission" date="2024-10" db="EMBL/GenBank/DDBJ databases">
        <authorList>
            <person name="Ryan C."/>
        </authorList>
    </citation>
    <scope>NUCLEOTIDE SEQUENCE [LARGE SCALE GENOMIC DNA]</scope>
</reference>
<evidence type="ECO:0000256" key="1">
    <source>
        <dbReference type="ARBA" id="ARBA00000900"/>
    </source>
</evidence>
<reference evidence="11" key="1">
    <citation type="submission" date="2024-06" db="EMBL/GenBank/DDBJ databases">
        <authorList>
            <person name="Ryan C."/>
        </authorList>
    </citation>
    <scope>NUCLEOTIDE SEQUENCE [LARGE SCALE GENOMIC DNA]</scope>
</reference>
<sequence>MAFGDDLAVGGTLLFFVIFVLGVVSLQLCLDACYRRRDMAAAASSSQSARWRRGGGDPEALPSPTVTVYRTVARSNKEEEAASVQCAVCLAGIEDGEEARFMPCCGHGFHAQCVGTWLAMAARPTCPLCRIAVARPSCGAPAPAPASGLPPVPSEPANYSANLPAVASPTRAHTEC</sequence>
<proteinExistence type="inferred from homology"/>
<comment type="catalytic activity">
    <reaction evidence="1">
        <text>S-ubiquitinyl-[E2 ubiquitin-conjugating enzyme]-L-cysteine + [acceptor protein]-L-lysine = [E2 ubiquitin-conjugating enzyme]-L-cysteine + N(6)-ubiquitinyl-[acceptor protein]-L-lysine.</text>
        <dbReference type="EC" id="2.3.2.27"/>
    </reaction>
</comment>
<evidence type="ECO:0000313" key="11">
    <source>
        <dbReference type="Proteomes" id="UP001497457"/>
    </source>
</evidence>
<protein>
    <recommendedName>
        <fullName evidence="2">RING-type E3 ubiquitin transferase</fullName>
        <ecNumber evidence="2">2.3.2.27</ecNumber>
    </recommendedName>
</protein>
<dbReference type="PANTHER" id="PTHR14155">
    <property type="entry name" value="RING FINGER DOMAIN-CONTAINING"/>
    <property type="match status" value="1"/>
</dbReference>
<keyword evidence="4 7" id="KW-0863">Zinc-finger</keyword>
<gene>
    <name evidence="10" type="ORF">URODEC1_LOCUS75962</name>
</gene>
<keyword evidence="3" id="KW-0479">Metal-binding</keyword>
<keyword evidence="11" id="KW-1185">Reference proteome</keyword>
<dbReference type="GO" id="GO:0061630">
    <property type="term" value="F:ubiquitin protein ligase activity"/>
    <property type="evidence" value="ECO:0007669"/>
    <property type="project" value="UniProtKB-EC"/>
</dbReference>
<keyword evidence="8" id="KW-1133">Transmembrane helix</keyword>
<accession>A0ABC9CJX2</accession>
<evidence type="ECO:0000313" key="10">
    <source>
        <dbReference type="EMBL" id="CAL5021412.1"/>
    </source>
</evidence>
<evidence type="ECO:0000256" key="2">
    <source>
        <dbReference type="ARBA" id="ARBA00012483"/>
    </source>
</evidence>
<dbReference type="InterPro" id="IPR001841">
    <property type="entry name" value="Znf_RING"/>
</dbReference>
<dbReference type="Gene3D" id="3.30.40.10">
    <property type="entry name" value="Zinc/RING finger domain, C3HC4 (zinc finger)"/>
    <property type="match status" value="1"/>
</dbReference>
<keyword evidence="8" id="KW-0472">Membrane</keyword>
<dbReference type="PANTHER" id="PTHR14155:SF627">
    <property type="entry name" value="OS06G0192800 PROTEIN"/>
    <property type="match status" value="1"/>
</dbReference>
<evidence type="ECO:0000259" key="9">
    <source>
        <dbReference type="PROSITE" id="PS50089"/>
    </source>
</evidence>
<dbReference type="GO" id="GO:0008270">
    <property type="term" value="F:zinc ion binding"/>
    <property type="evidence" value="ECO:0007669"/>
    <property type="project" value="UniProtKB-KW"/>
</dbReference>
<dbReference type="SMART" id="SM00184">
    <property type="entry name" value="RING"/>
    <property type="match status" value="1"/>
</dbReference>
<dbReference type="Proteomes" id="UP001497457">
    <property type="component" value="Chromosome 3rd"/>
</dbReference>
<evidence type="ECO:0000256" key="5">
    <source>
        <dbReference type="ARBA" id="ARBA00022833"/>
    </source>
</evidence>
<evidence type="ECO:0000256" key="4">
    <source>
        <dbReference type="ARBA" id="ARBA00022771"/>
    </source>
</evidence>
<dbReference type="AlphaFoldDB" id="A0ABC9CJX2"/>
<dbReference type="Pfam" id="PF13639">
    <property type="entry name" value="zf-RING_2"/>
    <property type="match status" value="1"/>
</dbReference>
<evidence type="ECO:0000256" key="3">
    <source>
        <dbReference type="ARBA" id="ARBA00022723"/>
    </source>
</evidence>
<keyword evidence="5" id="KW-0862">Zinc</keyword>
<feature type="domain" description="RING-type" evidence="9">
    <location>
        <begin position="86"/>
        <end position="130"/>
    </location>
</feature>
<evidence type="ECO:0000256" key="6">
    <source>
        <dbReference type="ARBA" id="ARBA00024209"/>
    </source>
</evidence>
<organism evidence="10 11">
    <name type="scientific">Urochloa decumbens</name>
    <dbReference type="NCBI Taxonomy" id="240449"/>
    <lineage>
        <taxon>Eukaryota</taxon>
        <taxon>Viridiplantae</taxon>
        <taxon>Streptophyta</taxon>
        <taxon>Embryophyta</taxon>
        <taxon>Tracheophyta</taxon>
        <taxon>Spermatophyta</taxon>
        <taxon>Magnoliopsida</taxon>
        <taxon>Liliopsida</taxon>
        <taxon>Poales</taxon>
        <taxon>Poaceae</taxon>
        <taxon>PACMAD clade</taxon>
        <taxon>Panicoideae</taxon>
        <taxon>Panicodae</taxon>
        <taxon>Paniceae</taxon>
        <taxon>Melinidinae</taxon>
        <taxon>Urochloa</taxon>
    </lineage>
</organism>
<dbReference type="InterPro" id="IPR013083">
    <property type="entry name" value="Znf_RING/FYVE/PHD"/>
</dbReference>
<dbReference type="EC" id="2.3.2.27" evidence="2"/>
<evidence type="ECO:0000256" key="7">
    <source>
        <dbReference type="PROSITE-ProRule" id="PRU00175"/>
    </source>
</evidence>
<feature type="transmembrane region" description="Helical" evidence="8">
    <location>
        <begin position="12"/>
        <end position="30"/>
    </location>
</feature>
<keyword evidence="8" id="KW-0812">Transmembrane</keyword>
<name>A0ABC9CJX2_9POAL</name>
<dbReference type="InterPro" id="IPR053238">
    <property type="entry name" value="RING-H2_zinc_finger"/>
</dbReference>
<evidence type="ECO:0000256" key="8">
    <source>
        <dbReference type="SAM" id="Phobius"/>
    </source>
</evidence>
<dbReference type="PROSITE" id="PS50089">
    <property type="entry name" value="ZF_RING_2"/>
    <property type="match status" value="1"/>
</dbReference>